<sequence>MAENSGFRGFLSDGLEALKLVARLSWQRNVTAWLYVPVGILIMLLACFGVNALIGLSSVSFPASVALLVVLFFGLMICDWILGDRKTRALVNVIDVPAGWALRWISIFFTPSFVLLPLSPPISGVEVGKIIAVFLIGFFVMVAVTAWLVRALQLIMGSSKRAVIERAEEMGNESDAIPLANISRSRQDSEVNLPSGMSTPGLATGTSTPGLVEDITNELTAPQRAQDPTRIRGTGGPPENDIPWEATRNSPPPQAPLPLTRPQRWAAFINLNLDRITYAIIFLFIGLPIYCTTGYAMPAQLTFNVLTYFAALALPPRYRQFLHPVLVSAALTILGVWILGLIRGSALFETLHTYKTGTNYLDLWHGIHLPIPGAGDIFSSVLDASIVALALPMFSYRKELKRHFFAIVIPNITISVGSLFGYPALCYAIGISSTRSLAFASRSLTLALATPATKNLGGDVNTNAALAIMSGILGVLVGQRVLEWLKIPEGQLFKTFSYLEGGVKVWNMTIGMRTRVGGVDQRLLTRFIPDDYVTRGVTLGGNSSAIATALLLGTDPRAAALSSLSMSLFGIMTLALTSVPPIVRAIDSLVDL</sequence>
<feature type="transmembrane region" description="Helical" evidence="6">
    <location>
        <begin position="321"/>
        <end position="342"/>
    </location>
</feature>
<keyword evidence="4 6" id="KW-0472">Membrane</keyword>
<keyword evidence="8" id="KW-1185">Reference proteome</keyword>
<protein>
    <submittedName>
        <fullName evidence="7">Plastidal glycolate/glycerate translocator 1-like protein</fullName>
    </submittedName>
</protein>
<comment type="subcellular location">
    <subcellularLocation>
        <location evidence="1">Membrane</location>
        <topology evidence="1">Multi-pass membrane protein</topology>
    </subcellularLocation>
</comment>
<feature type="transmembrane region" description="Helical" evidence="6">
    <location>
        <begin position="60"/>
        <end position="82"/>
    </location>
</feature>
<evidence type="ECO:0000256" key="1">
    <source>
        <dbReference type="ARBA" id="ARBA00004141"/>
    </source>
</evidence>
<evidence type="ECO:0000256" key="5">
    <source>
        <dbReference type="SAM" id="MobiDB-lite"/>
    </source>
</evidence>
<proteinExistence type="predicted"/>
<dbReference type="Proteomes" id="UP000315522">
    <property type="component" value="Unassembled WGS sequence"/>
</dbReference>
<feature type="transmembrane region" description="Helical" evidence="6">
    <location>
        <begin position="32"/>
        <end position="54"/>
    </location>
</feature>
<evidence type="ECO:0000313" key="8">
    <source>
        <dbReference type="Proteomes" id="UP000315522"/>
    </source>
</evidence>
<keyword evidence="2 6" id="KW-0812">Transmembrane</keyword>
<reference evidence="7 8" key="1">
    <citation type="submission" date="2018-05" db="EMBL/GenBank/DDBJ databases">
        <title>Genome sequencing and assembly of the regulated plant pathogen Lachnellula willkommii and related sister species for the development of diagnostic species identification markers.</title>
        <authorList>
            <person name="Giroux E."/>
            <person name="Bilodeau G."/>
        </authorList>
    </citation>
    <scope>NUCLEOTIDE SEQUENCE [LARGE SCALE GENOMIC DNA]</scope>
    <source>
        <strain evidence="7 8">CBS 172.35</strain>
    </source>
</reference>
<feature type="transmembrane region" description="Helical" evidence="6">
    <location>
        <begin position="89"/>
        <end position="110"/>
    </location>
</feature>
<feature type="transmembrane region" description="Helical" evidence="6">
    <location>
        <begin position="265"/>
        <end position="289"/>
    </location>
</feature>
<dbReference type="PANTHER" id="PTHR30249">
    <property type="entry name" value="PUTATIVE SEROTONIN TRANSPORTER"/>
    <property type="match status" value="1"/>
</dbReference>
<evidence type="ECO:0000256" key="4">
    <source>
        <dbReference type="ARBA" id="ARBA00023136"/>
    </source>
</evidence>
<dbReference type="PANTHER" id="PTHR30249:SF0">
    <property type="entry name" value="PLASTIDAL GLYCOLATE_GLYCERATE TRANSLOCATOR 1, CHLOROPLASTIC"/>
    <property type="match status" value="1"/>
</dbReference>
<dbReference type="GO" id="GO:0016020">
    <property type="term" value="C:membrane"/>
    <property type="evidence" value="ECO:0007669"/>
    <property type="project" value="UniProtKB-SubCell"/>
</dbReference>
<comment type="caution">
    <text evidence="7">The sequence shown here is derived from an EMBL/GenBank/DDBJ whole genome shotgun (WGS) entry which is preliminary data.</text>
</comment>
<feature type="transmembrane region" description="Helical" evidence="6">
    <location>
        <begin position="408"/>
        <end position="430"/>
    </location>
</feature>
<gene>
    <name evidence="7" type="primary">PLGG1</name>
    <name evidence="7" type="ORF">LAWI1_G003176</name>
</gene>
<dbReference type="Pfam" id="PF04172">
    <property type="entry name" value="LrgB"/>
    <property type="match status" value="2"/>
</dbReference>
<organism evidence="7 8">
    <name type="scientific">Lachnellula willkommii</name>
    <dbReference type="NCBI Taxonomy" id="215461"/>
    <lineage>
        <taxon>Eukaryota</taxon>
        <taxon>Fungi</taxon>
        <taxon>Dikarya</taxon>
        <taxon>Ascomycota</taxon>
        <taxon>Pezizomycotina</taxon>
        <taxon>Leotiomycetes</taxon>
        <taxon>Helotiales</taxon>
        <taxon>Lachnaceae</taxon>
        <taxon>Lachnellula</taxon>
    </lineage>
</organism>
<dbReference type="InterPro" id="IPR007300">
    <property type="entry name" value="CidB/LrgB"/>
</dbReference>
<dbReference type="EMBL" id="QGML01002172">
    <property type="protein sequence ID" value="TVY87764.1"/>
    <property type="molecule type" value="Genomic_DNA"/>
</dbReference>
<evidence type="ECO:0000313" key="7">
    <source>
        <dbReference type="EMBL" id="TVY87764.1"/>
    </source>
</evidence>
<evidence type="ECO:0000256" key="6">
    <source>
        <dbReference type="SAM" id="Phobius"/>
    </source>
</evidence>
<accession>A0A559M475</accession>
<keyword evidence="3 6" id="KW-1133">Transmembrane helix</keyword>
<dbReference type="AlphaFoldDB" id="A0A559M475"/>
<feature type="region of interest" description="Disordered" evidence="5">
    <location>
        <begin position="222"/>
        <end position="256"/>
    </location>
</feature>
<evidence type="ECO:0000256" key="3">
    <source>
        <dbReference type="ARBA" id="ARBA00022989"/>
    </source>
</evidence>
<evidence type="ECO:0000256" key="2">
    <source>
        <dbReference type="ARBA" id="ARBA00022692"/>
    </source>
</evidence>
<feature type="transmembrane region" description="Helical" evidence="6">
    <location>
        <begin position="130"/>
        <end position="152"/>
    </location>
</feature>
<name>A0A559M475_9HELO</name>
<feature type="region of interest" description="Disordered" evidence="5">
    <location>
        <begin position="189"/>
        <end position="209"/>
    </location>
</feature>